<protein>
    <recommendedName>
        <fullName evidence="1">PX domain-containing protein</fullName>
    </recommendedName>
</protein>
<dbReference type="EMBL" id="CAKLCB010000389">
    <property type="protein sequence ID" value="CAH0522374.1"/>
    <property type="molecule type" value="Genomic_DNA"/>
</dbReference>
<dbReference type="InterPro" id="IPR001683">
    <property type="entry name" value="PX_dom"/>
</dbReference>
<evidence type="ECO:0000313" key="3">
    <source>
        <dbReference type="EMBL" id="CAH0522374.1"/>
    </source>
</evidence>
<accession>A0AAU9L4Q8</accession>
<proteinExistence type="predicted"/>
<dbReference type="GO" id="GO:0035091">
    <property type="term" value="F:phosphatidylinositol binding"/>
    <property type="evidence" value="ECO:0007669"/>
    <property type="project" value="InterPro"/>
</dbReference>
<evidence type="ECO:0000313" key="2">
    <source>
        <dbReference type="EMBL" id="CAH0481956.1"/>
    </source>
</evidence>
<dbReference type="PROSITE" id="PS50195">
    <property type="entry name" value="PX"/>
    <property type="match status" value="1"/>
</dbReference>
<dbReference type="Proteomes" id="UP001158986">
    <property type="component" value="Unassembled WGS sequence"/>
</dbReference>
<name>A0AAU9L4Q8_9STRA</name>
<organism evidence="2 5">
    <name type="scientific">Peronospora belbahrii</name>
    <dbReference type="NCBI Taxonomy" id="622444"/>
    <lineage>
        <taxon>Eukaryota</taxon>
        <taxon>Sar</taxon>
        <taxon>Stramenopiles</taxon>
        <taxon>Oomycota</taxon>
        <taxon>Peronosporomycetes</taxon>
        <taxon>Peronosporales</taxon>
        <taxon>Peronosporaceae</taxon>
        <taxon>Peronospora</taxon>
    </lineage>
</organism>
<dbReference type="InterPro" id="IPR036871">
    <property type="entry name" value="PX_dom_sf"/>
</dbReference>
<evidence type="ECO:0000313" key="4">
    <source>
        <dbReference type="Proteomes" id="UP001158986"/>
    </source>
</evidence>
<feature type="domain" description="PX" evidence="1">
    <location>
        <begin position="49"/>
        <end position="182"/>
    </location>
</feature>
<sequence length="182" mass="20057">MGCTQSKTSCHFPAEASTAAVENHVGLSVTEAKAELIKNETVVVVSPSVNVKKTPDFAFKFVPGEVSTNEYGIAFYNFDGYNPANPSQEVHVCKRYSEFKRMYAKISELVASEENVKVEDKVTFQAYPALPSMPRANVVTFVLGRGNQDVVKEREAQFVKILNAIAAHPIAFQSKPFTDFIA</sequence>
<comment type="caution">
    <text evidence="2">The sequence shown here is derived from an EMBL/GenBank/DDBJ whole genome shotgun (WGS) entry which is preliminary data.</text>
</comment>
<keyword evidence="4" id="KW-1185">Reference proteome</keyword>
<evidence type="ECO:0000313" key="5">
    <source>
        <dbReference type="Proteomes" id="UP001160483"/>
    </source>
</evidence>
<dbReference type="Proteomes" id="UP001160483">
    <property type="component" value="Unassembled WGS sequence"/>
</dbReference>
<dbReference type="Gene3D" id="3.30.1520.10">
    <property type="entry name" value="Phox-like domain"/>
    <property type="match status" value="1"/>
</dbReference>
<dbReference type="SUPFAM" id="SSF64268">
    <property type="entry name" value="PX domain"/>
    <property type="match status" value="1"/>
</dbReference>
<reference evidence="2 4" key="1">
    <citation type="submission" date="2021-11" db="EMBL/GenBank/DDBJ databases">
        <authorList>
            <person name="Islam A."/>
            <person name="Islam S."/>
            <person name="Flora M.S."/>
            <person name="Rahman M."/>
            <person name="Ziaur R.M."/>
            <person name="Epstein J.H."/>
            <person name="Hassan M."/>
            <person name="Klassen M."/>
            <person name="Woodard K."/>
            <person name="Webb A."/>
            <person name="Webby R.J."/>
            <person name="El Zowalaty M.E."/>
        </authorList>
    </citation>
    <scope>NUCLEOTIDE SEQUENCE</scope>
    <source>
        <strain evidence="3">Pbs1</strain>
        <strain evidence="2">Pbs3</strain>
    </source>
</reference>
<evidence type="ECO:0000259" key="1">
    <source>
        <dbReference type="PROSITE" id="PS50195"/>
    </source>
</evidence>
<dbReference type="Pfam" id="PF00787">
    <property type="entry name" value="PX"/>
    <property type="match status" value="1"/>
</dbReference>
<dbReference type="EMBL" id="CAKKTJ010000331">
    <property type="protein sequence ID" value="CAH0481956.1"/>
    <property type="molecule type" value="Genomic_DNA"/>
</dbReference>
<dbReference type="AlphaFoldDB" id="A0AAU9L4Q8"/>
<gene>
    <name evidence="3" type="ORF">PBS001_LOCUS8805</name>
    <name evidence="2" type="ORF">PBS003_LOCUS8555</name>
</gene>